<feature type="transmembrane region" description="Helical" evidence="4">
    <location>
        <begin position="46"/>
        <end position="71"/>
    </location>
</feature>
<feature type="domain" description="Phospholipid/glycerol acyltransferase" evidence="5">
    <location>
        <begin position="132"/>
        <end position="264"/>
    </location>
</feature>
<dbReference type="Pfam" id="PF01553">
    <property type="entry name" value="Acyltransferase"/>
    <property type="match status" value="1"/>
</dbReference>
<dbReference type="Proteomes" id="UP000002669">
    <property type="component" value="Unassembled WGS sequence"/>
</dbReference>
<evidence type="ECO:0000256" key="1">
    <source>
        <dbReference type="ARBA" id="ARBA00008655"/>
    </source>
</evidence>
<reference evidence="7" key="1">
    <citation type="journal article" date="2012" name="MBio">
        <title>Comparative genome analysis of Trichophyton rubrum and related dermatophytes reveals candidate genes involved in infection.</title>
        <authorList>
            <person name="Martinez D.A."/>
            <person name="Oliver B.G."/>
            <person name="Graeser Y."/>
            <person name="Goldberg J.M."/>
            <person name="Li W."/>
            <person name="Martinez-Rossi N.M."/>
            <person name="Monod M."/>
            <person name="Shelest E."/>
            <person name="Barton R.C."/>
            <person name="Birch E."/>
            <person name="Brakhage A.A."/>
            <person name="Chen Z."/>
            <person name="Gurr S.J."/>
            <person name="Heiman D."/>
            <person name="Heitman J."/>
            <person name="Kosti I."/>
            <person name="Rossi A."/>
            <person name="Saif S."/>
            <person name="Samalova M."/>
            <person name="Saunders C.W."/>
            <person name="Shea T."/>
            <person name="Summerbell R.C."/>
            <person name="Xu J."/>
            <person name="Young S."/>
            <person name="Zeng Q."/>
            <person name="Birren B.W."/>
            <person name="Cuomo C.A."/>
            <person name="White T.C."/>
        </authorList>
    </citation>
    <scope>NUCLEOTIDE SEQUENCE [LARGE SCALE GENOMIC DNA]</scope>
    <source>
        <strain evidence="7">ATCC MYA-4604 / CBS 118893</strain>
    </source>
</reference>
<dbReference type="InParanoid" id="E4UU88"/>
<dbReference type="SMART" id="SM00563">
    <property type="entry name" value="PlsC"/>
    <property type="match status" value="1"/>
</dbReference>
<dbReference type="HOGENOM" id="CLU_041844_3_2_1"/>
<dbReference type="eggNOG" id="KOG1505">
    <property type="taxonomic scope" value="Eukaryota"/>
</dbReference>
<accession>E4UU88</accession>
<name>E4UU88_ARTGP</name>
<dbReference type="GO" id="GO:0036149">
    <property type="term" value="P:phosphatidylinositol acyl-chain remodeling"/>
    <property type="evidence" value="ECO:0007669"/>
    <property type="project" value="TreeGrafter"/>
</dbReference>
<dbReference type="OMA" id="RMVMIAN"/>
<dbReference type="VEuPathDB" id="FungiDB:MGYG_09034"/>
<dbReference type="CDD" id="cd07990">
    <property type="entry name" value="LPLAT_LCLAT1-like"/>
    <property type="match status" value="1"/>
</dbReference>
<protein>
    <recommendedName>
        <fullName evidence="5">Phospholipid/glycerol acyltransferase domain-containing protein</fullName>
    </recommendedName>
</protein>
<proteinExistence type="inferred from homology"/>
<dbReference type="PANTHER" id="PTHR10983:SF16">
    <property type="entry name" value="LYSOCARDIOLIPIN ACYLTRANSFERASE 1"/>
    <property type="match status" value="1"/>
</dbReference>
<dbReference type="InterPro" id="IPR002123">
    <property type="entry name" value="Plipid/glycerol_acylTrfase"/>
</dbReference>
<keyword evidence="7" id="KW-1185">Reference proteome</keyword>
<sequence length="418" mass="48340">MPRARHRKTASQARIGSKPELMKSSRHMYEREPANYGLFVQLVRSFLIVAWFCCCCTCIIVAQVVGLPLYVIKKEYFNAWIALTKESFGLAITALTEWSAPTPVRISGDRSVLGQVTLTSNGGIKTNFPDRLVLIANHQVYTDWLYLWWVTYTNKMHGHIYIILKESLKYIPLVGQGMTLYGFIFMARKWMADKPRLQHRLSKLSVKRAESSSGNPLFDPMWLLIFPEGTNLSLHTKDVSDAYGKKKGIPPLKHELHPRSTGLFFCLQQLRGTVGHVYDCTMAYEGPPKGSFPDSYFTIRSTYLKCRPPRVVNFYWRRFAFEDIPLENQEEFEAWLFERWAEKDQLLDTFIETGKFPPFEDADLVEMDPNNPDIQTTSGKNHGYVEGEVRLNYWAEICRVFAVPALIAFLIHVYRRYC</sequence>
<dbReference type="PANTHER" id="PTHR10983">
    <property type="entry name" value="1-ACYLGLYCEROL-3-PHOSPHATE ACYLTRANSFERASE-RELATED"/>
    <property type="match status" value="1"/>
</dbReference>
<dbReference type="Pfam" id="PF16076">
    <property type="entry name" value="Acyltransf_C"/>
    <property type="match status" value="1"/>
</dbReference>
<keyword evidence="4" id="KW-0812">Transmembrane</keyword>
<dbReference type="FunCoup" id="E4UU88">
    <property type="interactions" value="338"/>
</dbReference>
<dbReference type="RefSeq" id="XP_003173685.1">
    <property type="nucleotide sequence ID" value="XM_003173637.1"/>
</dbReference>
<keyword evidence="4" id="KW-1133">Transmembrane helix</keyword>
<evidence type="ECO:0000256" key="3">
    <source>
        <dbReference type="ARBA" id="ARBA00023315"/>
    </source>
</evidence>
<dbReference type="SUPFAM" id="SSF69593">
    <property type="entry name" value="Glycerol-3-phosphate (1)-acyltransferase"/>
    <property type="match status" value="1"/>
</dbReference>
<keyword evidence="2" id="KW-0808">Transferase</keyword>
<gene>
    <name evidence="6" type="ORF">MGYG_09034</name>
</gene>
<dbReference type="GeneID" id="10028968"/>
<evidence type="ECO:0000256" key="2">
    <source>
        <dbReference type="ARBA" id="ARBA00022679"/>
    </source>
</evidence>
<organism evidence="7">
    <name type="scientific">Arthroderma gypseum (strain ATCC MYA-4604 / CBS 118893)</name>
    <name type="common">Microsporum gypseum</name>
    <dbReference type="NCBI Taxonomy" id="535722"/>
    <lineage>
        <taxon>Eukaryota</taxon>
        <taxon>Fungi</taxon>
        <taxon>Dikarya</taxon>
        <taxon>Ascomycota</taxon>
        <taxon>Pezizomycotina</taxon>
        <taxon>Eurotiomycetes</taxon>
        <taxon>Eurotiomycetidae</taxon>
        <taxon>Onygenales</taxon>
        <taxon>Arthrodermataceae</taxon>
        <taxon>Nannizzia</taxon>
    </lineage>
</organism>
<comment type="similarity">
    <text evidence="1">Belongs to the 1-acyl-sn-glycerol-3-phosphate acyltransferase family.</text>
</comment>
<evidence type="ECO:0000313" key="6">
    <source>
        <dbReference type="EMBL" id="EFR00855.1"/>
    </source>
</evidence>
<dbReference type="AlphaFoldDB" id="E4UU88"/>
<evidence type="ECO:0000313" key="7">
    <source>
        <dbReference type="Proteomes" id="UP000002669"/>
    </source>
</evidence>
<dbReference type="InterPro" id="IPR032098">
    <property type="entry name" value="Acyltransf_C"/>
</dbReference>
<dbReference type="EMBL" id="DS989824">
    <property type="protein sequence ID" value="EFR00855.1"/>
    <property type="molecule type" value="Genomic_DNA"/>
</dbReference>
<dbReference type="STRING" id="535722.E4UU88"/>
<keyword evidence="3" id="KW-0012">Acyltransferase</keyword>
<dbReference type="GO" id="GO:0016746">
    <property type="term" value="F:acyltransferase activity"/>
    <property type="evidence" value="ECO:0007669"/>
    <property type="project" value="UniProtKB-KW"/>
</dbReference>
<evidence type="ECO:0000259" key="5">
    <source>
        <dbReference type="SMART" id="SM00563"/>
    </source>
</evidence>
<dbReference type="OrthoDB" id="189226at2759"/>
<dbReference type="GO" id="GO:0005783">
    <property type="term" value="C:endoplasmic reticulum"/>
    <property type="evidence" value="ECO:0007669"/>
    <property type="project" value="TreeGrafter"/>
</dbReference>
<evidence type="ECO:0000256" key="4">
    <source>
        <dbReference type="SAM" id="Phobius"/>
    </source>
</evidence>
<keyword evidence="4" id="KW-0472">Membrane</keyword>